<evidence type="ECO:0000313" key="1">
    <source>
        <dbReference type="EMBL" id="GIE94555.1"/>
    </source>
</evidence>
<protein>
    <submittedName>
        <fullName evidence="1">Polyketide cyclase</fullName>
    </submittedName>
</protein>
<accession>A0A919JVW3</accession>
<dbReference type="SUPFAM" id="SSF55961">
    <property type="entry name" value="Bet v1-like"/>
    <property type="match status" value="1"/>
</dbReference>
<gene>
    <name evidence="1" type="ORF">Ari01nite_20200</name>
</gene>
<comment type="caution">
    <text evidence="1">The sequence shown here is derived from an EMBL/GenBank/DDBJ whole genome shotgun (WGS) entry which is preliminary data.</text>
</comment>
<keyword evidence="2" id="KW-1185">Reference proteome</keyword>
<organism evidence="1 2">
    <name type="scientific">Paractinoplanes rishiriensis</name>
    <dbReference type="NCBI Taxonomy" id="1050105"/>
    <lineage>
        <taxon>Bacteria</taxon>
        <taxon>Bacillati</taxon>
        <taxon>Actinomycetota</taxon>
        <taxon>Actinomycetes</taxon>
        <taxon>Micromonosporales</taxon>
        <taxon>Micromonosporaceae</taxon>
        <taxon>Paractinoplanes</taxon>
    </lineage>
</organism>
<dbReference type="EMBL" id="BOMV01000014">
    <property type="protein sequence ID" value="GIE94555.1"/>
    <property type="molecule type" value="Genomic_DNA"/>
</dbReference>
<dbReference type="Pfam" id="PF10604">
    <property type="entry name" value="Polyketide_cyc2"/>
    <property type="match status" value="1"/>
</dbReference>
<dbReference type="Proteomes" id="UP000636960">
    <property type="component" value="Unassembled WGS sequence"/>
</dbReference>
<evidence type="ECO:0000313" key="2">
    <source>
        <dbReference type="Proteomes" id="UP000636960"/>
    </source>
</evidence>
<dbReference type="AlphaFoldDB" id="A0A919JVW3"/>
<dbReference type="Gene3D" id="3.30.530.20">
    <property type="match status" value="1"/>
</dbReference>
<proteinExistence type="predicted"/>
<dbReference type="InterPro" id="IPR019587">
    <property type="entry name" value="Polyketide_cyclase/dehydratase"/>
</dbReference>
<reference evidence="1" key="1">
    <citation type="submission" date="2021-01" db="EMBL/GenBank/DDBJ databases">
        <title>Whole genome shotgun sequence of Actinoplanes rishiriensis NBRC 108556.</title>
        <authorList>
            <person name="Komaki H."/>
            <person name="Tamura T."/>
        </authorList>
    </citation>
    <scope>NUCLEOTIDE SEQUENCE</scope>
    <source>
        <strain evidence="1">NBRC 108556</strain>
    </source>
</reference>
<dbReference type="RefSeq" id="WP_239162625.1">
    <property type="nucleotide sequence ID" value="NZ_BOMV01000014.1"/>
</dbReference>
<sequence length="134" mass="14343">MGSDSGHVSERIARDAGEVYAYVADLAHIPQWAPGLGDAVERAGDDWFVTGALGRVRVVLAPVNDFGVLDHYVTVESGQEFLNPVRVVPYGTGCEITFTVRRAEGATDAEFARDAAAVAADLARLREILEKRGG</sequence>
<name>A0A919JVW3_9ACTN</name>
<dbReference type="InterPro" id="IPR023393">
    <property type="entry name" value="START-like_dom_sf"/>
</dbReference>